<feature type="region of interest" description="Disordered" evidence="1">
    <location>
        <begin position="144"/>
        <end position="291"/>
    </location>
</feature>
<feature type="region of interest" description="Disordered" evidence="1">
    <location>
        <begin position="668"/>
        <end position="691"/>
    </location>
</feature>
<dbReference type="PANTHER" id="PTHR12854">
    <property type="entry name" value="ATAXIN 2-RELATED"/>
    <property type="match status" value="1"/>
</dbReference>
<feature type="compositionally biased region" description="Low complexity" evidence="1">
    <location>
        <begin position="896"/>
        <end position="906"/>
    </location>
</feature>
<keyword evidence="4" id="KW-1185">Reference proteome</keyword>
<feature type="compositionally biased region" description="Low complexity" evidence="1">
    <location>
        <begin position="257"/>
        <end position="279"/>
    </location>
</feature>
<feature type="compositionally biased region" description="Polar residues" evidence="1">
    <location>
        <begin position="876"/>
        <end position="892"/>
    </location>
</feature>
<dbReference type="Pfam" id="PF06741">
    <property type="entry name" value="LsmAD"/>
    <property type="match status" value="1"/>
</dbReference>
<protein>
    <recommendedName>
        <fullName evidence="2">LsmAD domain-containing protein</fullName>
    </recommendedName>
</protein>
<dbReference type="InterPro" id="IPR009604">
    <property type="entry name" value="LsmAD_domain"/>
</dbReference>
<dbReference type="GO" id="GO:0003729">
    <property type="term" value="F:mRNA binding"/>
    <property type="evidence" value="ECO:0007669"/>
    <property type="project" value="TreeGrafter"/>
</dbReference>
<dbReference type="PANTHER" id="PTHR12854:SF7">
    <property type="entry name" value="ATAXIN-2 HOMOLOG"/>
    <property type="match status" value="1"/>
</dbReference>
<feature type="compositionally biased region" description="Polar residues" evidence="1">
    <location>
        <begin position="9"/>
        <end position="30"/>
    </location>
</feature>
<feature type="compositionally biased region" description="Polar residues" evidence="1">
    <location>
        <begin position="86"/>
        <end position="95"/>
    </location>
</feature>
<feature type="compositionally biased region" description="Polar residues" evidence="1">
    <location>
        <begin position="543"/>
        <end position="553"/>
    </location>
</feature>
<dbReference type="SMART" id="SM01272">
    <property type="entry name" value="LsmAD"/>
    <property type="match status" value="1"/>
</dbReference>
<gene>
    <name evidence="3" type="ORF">K444DRAFT_624523</name>
</gene>
<proteinExistence type="predicted"/>
<feature type="compositionally biased region" description="Polar residues" evidence="1">
    <location>
        <begin position="907"/>
        <end position="924"/>
    </location>
</feature>
<dbReference type="GO" id="GO:0034063">
    <property type="term" value="P:stress granule assembly"/>
    <property type="evidence" value="ECO:0007669"/>
    <property type="project" value="TreeGrafter"/>
</dbReference>
<feature type="region of interest" description="Disordered" evidence="1">
    <location>
        <begin position="350"/>
        <end position="569"/>
    </location>
</feature>
<feature type="compositionally biased region" description="Basic and acidic residues" evidence="1">
    <location>
        <begin position="355"/>
        <end position="380"/>
    </location>
</feature>
<dbReference type="Proteomes" id="UP000235371">
    <property type="component" value="Unassembled WGS sequence"/>
</dbReference>
<feature type="region of interest" description="Disordered" evidence="1">
    <location>
        <begin position="856"/>
        <end position="938"/>
    </location>
</feature>
<evidence type="ECO:0000313" key="3">
    <source>
        <dbReference type="EMBL" id="PMD65999.1"/>
    </source>
</evidence>
<feature type="region of interest" description="Disordered" evidence="1">
    <location>
        <begin position="1"/>
        <end position="97"/>
    </location>
</feature>
<dbReference type="RefSeq" id="XP_024742903.1">
    <property type="nucleotide sequence ID" value="XM_024882410.1"/>
</dbReference>
<reference evidence="3 4" key="1">
    <citation type="submission" date="2016-04" db="EMBL/GenBank/DDBJ databases">
        <title>A degradative enzymes factory behind the ericoid mycorrhizal symbiosis.</title>
        <authorList>
            <consortium name="DOE Joint Genome Institute"/>
            <person name="Martino E."/>
            <person name="Morin E."/>
            <person name="Grelet G."/>
            <person name="Kuo A."/>
            <person name="Kohler A."/>
            <person name="Daghino S."/>
            <person name="Barry K."/>
            <person name="Choi C."/>
            <person name="Cichocki N."/>
            <person name="Clum A."/>
            <person name="Copeland A."/>
            <person name="Hainaut M."/>
            <person name="Haridas S."/>
            <person name="Labutti K."/>
            <person name="Lindquist E."/>
            <person name="Lipzen A."/>
            <person name="Khouja H.-R."/>
            <person name="Murat C."/>
            <person name="Ohm R."/>
            <person name="Olson A."/>
            <person name="Spatafora J."/>
            <person name="Veneault-Fourrey C."/>
            <person name="Henrissat B."/>
            <person name="Grigoriev I."/>
            <person name="Martin F."/>
            <person name="Perotto S."/>
        </authorList>
    </citation>
    <scope>NUCLEOTIDE SEQUENCE [LARGE SCALE GENOMIC DNA]</scope>
    <source>
        <strain evidence="3 4">E</strain>
    </source>
</reference>
<dbReference type="GeneID" id="36590487"/>
<sequence>MVQGKKANEMSNGTNKYQQPNMAFQRNNLPDSRGGSAGKSDGKPQNGNASFFRTDAAISGAKTQGERPLQRWVDDGPAPVDASLESGRNSKSTGAWDQFAENERRFGLKTDYDENIYTMPINKNDPQYKQKAAAADKIAREIEHNVPTNPHVAEERIIDNVGGDDGVDEEEKYSGVRRQQEFPPLGSVNNNKYTPPARRAPTGQATVSGAPVDPAIISSQLARPDKPAAERPKPAVAAKASKPELATPPTTTESSFAATPETKATLTTTPSSSSRTASPQVKPEGVPNATATVERDVTNAFKTFATRERRVVENARMTKAKNDKEIKLNDLKKFANNFKLHTPVPSDLVPIIAKDPAKQKEIQEKARRNAEESSKTHAPEAAKPIAAVPDATKPAQRPAPAPHGTSPANTSNRQNPGRNSAFVQGPYNPNQPFNNRGSNQTSQPQPAQTNRPAPNLGARLRNQEQNKHSQIPVNPIPVHETRLPPTGPANIVDPNFSRRSSGVASVGPAARLNPNSIEFRPSPNAPSFSPNGNPSTGSSPRSALNTTAPTPVTRSLLKRKPIPESERPSIKGKFNALENIKTFKPGQGKDWKPTGGIKPAYDTPPIFRQVADEEKADSTIHMTYAKTFEMAHFPPQTMSPPNPTHAIPQVPHQHQLPFHLQQGVHNNMASRQSPRQPPMNLHGNQHAHGPTPPFNGHDEHRMMPSHSAQSYASPRLQNVPMAYPSPMNQNAQLAFPPQMMQYSGAPPMQPQLRSFSQSHQFMPQQGQMGPIMMPNPAGSFLTSQGMAPGPQMMYQQGGQGPFMPPHNGPPAMPANGFPSPGRGAPMMMNQGSQQGHQQPMYGMNPGMSPGPQYVAPMYPQQPPGQMPMRGYGGPNQFGTSPQQMHQYGPQQHRNNHPNGNYNGNKNFQQHGQHPNGPASNQIPTGPQVRPSEGSDETK</sequence>
<feature type="domain" description="LsmAD" evidence="2">
    <location>
        <begin position="106"/>
        <end position="179"/>
    </location>
</feature>
<dbReference type="GO" id="GO:0010494">
    <property type="term" value="C:cytoplasmic stress granule"/>
    <property type="evidence" value="ECO:0007669"/>
    <property type="project" value="TreeGrafter"/>
</dbReference>
<dbReference type="AlphaFoldDB" id="A0A2J6TSK6"/>
<organism evidence="3 4">
    <name type="scientific">Hyaloscypha bicolor E</name>
    <dbReference type="NCBI Taxonomy" id="1095630"/>
    <lineage>
        <taxon>Eukaryota</taxon>
        <taxon>Fungi</taxon>
        <taxon>Dikarya</taxon>
        <taxon>Ascomycota</taxon>
        <taxon>Pezizomycotina</taxon>
        <taxon>Leotiomycetes</taxon>
        <taxon>Helotiales</taxon>
        <taxon>Hyaloscyphaceae</taxon>
        <taxon>Hyaloscypha</taxon>
        <taxon>Hyaloscypha bicolor</taxon>
    </lineage>
</organism>
<accession>A0A2J6TSK6</accession>
<feature type="compositionally biased region" description="Polar residues" evidence="1">
    <location>
        <begin position="406"/>
        <end position="452"/>
    </location>
</feature>
<evidence type="ECO:0000256" key="1">
    <source>
        <dbReference type="SAM" id="MobiDB-lite"/>
    </source>
</evidence>
<evidence type="ECO:0000313" key="4">
    <source>
        <dbReference type="Proteomes" id="UP000235371"/>
    </source>
</evidence>
<evidence type="ECO:0000259" key="2">
    <source>
        <dbReference type="SMART" id="SM01272"/>
    </source>
</evidence>
<dbReference type="STRING" id="1095630.A0A2J6TSK6"/>
<feature type="compositionally biased region" description="Low complexity" evidence="1">
    <location>
        <begin position="526"/>
        <end position="542"/>
    </location>
</feature>
<feature type="compositionally biased region" description="Basic and acidic residues" evidence="1">
    <location>
        <begin position="223"/>
        <end position="233"/>
    </location>
</feature>
<dbReference type="OrthoDB" id="2275718at2759"/>
<feature type="compositionally biased region" description="Basic and acidic residues" evidence="1">
    <location>
        <begin position="64"/>
        <end position="74"/>
    </location>
</feature>
<dbReference type="InParanoid" id="A0A2J6TSK6"/>
<dbReference type="InterPro" id="IPR045117">
    <property type="entry name" value="ATXN2-like"/>
</dbReference>
<dbReference type="EMBL" id="KZ613745">
    <property type="protein sequence ID" value="PMD65999.1"/>
    <property type="molecule type" value="Genomic_DNA"/>
</dbReference>
<name>A0A2J6TSK6_9HELO</name>